<dbReference type="InterPro" id="IPR035418">
    <property type="entry name" value="AraC-bd_2"/>
</dbReference>
<dbReference type="Proteomes" id="UP000006512">
    <property type="component" value="Unassembled WGS sequence"/>
</dbReference>
<dbReference type="InterPro" id="IPR050204">
    <property type="entry name" value="AraC_XylS_family_regulators"/>
</dbReference>
<organism evidence="6 7">
    <name type="scientific">Asticcacaulis biprosthecium C19</name>
    <dbReference type="NCBI Taxonomy" id="715226"/>
    <lineage>
        <taxon>Bacteria</taxon>
        <taxon>Pseudomonadati</taxon>
        <taxon>Pseudomonadota</taxon>
        <taxon>Alphaproteobacteria</taxon>
        <taxon>Caulobacterales</taxon>
        <taxon>Caulobacteraceae</taxon>
        <taxon>Asticcacaulis</taxon>
    </lineage>
</organism>
<dbReference type="STRING" id="715226.ABI_07010"/>
<dbReference type="InterPro" id="IPR018060">
    <property type="entry name" value="HTH_AraC"/>
</dbReference>
<dbReference type="OrthoDB" id="7285481at2"/>
<keyword evidence="1" id="KW-0805">Transcription regulation</keyword>
<dbReference type="PROSITE" id="PS00041">
    <property type="entry name" value="HTH_ARAC_FAMILY_1"/>
    <property type="match status" value="1"/>
</dbReference>
<dbReference type="EMBL" id="GL883077">
    <property type="protein sequence ID" value="EGF92267.1"/>
    <property type="molecule type" value="Genomic_DNA"/>
</dbReference>
<dbReference type="HOGENOM" id="CLU_047930_0_1_5"/>
<keyword evidence="2" id="KW-0238">DNA-binding</keyword>
<dbReference type="GO" id="GO:0043565">
    <property type="term" value="F:sequence-specific DNA binding"/>
    <property type="evidence" value="ECO:0007669"/>
    <property type="project" value="InterPro"/>
</dbReference>
<keyword evidence="4" id="KW-0804">Transcription</keyword>
<dbReference type="InterPro" id="IPR009057">
    <property type="entry name" value="Homeodomain-like_sf"/>
</dbReference>
<dbReference type="AlphaFoldDB" id="F4QLC2"/>
<dbReference type="Gene3D" id="1.10.10.60">
    <property type="entry name" value="Homeodomain-like"/>
    <property type="match status" value="1"/>
</dbReference>
<keyword evidence="3" id="KW-0010">Activator</keyword>
<evidence type="ECO:0000256" key="2">
    <source>
        <dbReference type="ARBA" id="ARBA00023125"/>
    </source>
</evidence>
<gene>
    <name evidence="6" type="ORF">ABI_07010</name>
</gene>
<evidence type="ECO:0000313" key="7">
    <source>
        <dbReference type="Proteomes" id="UP000006512"/>
    </source>
</evidence>
<evidence type="ECO:0000259" key="5">
    <source>
        <dbReference type="PROSITE" id="PS01124"/>
    </source>
</evidence>
<reference evidence="7" key="1">
    <citation type="submission" date="2011-03" db="EMBL/GenBank/DDBJ databases">
        <title>Draft genome sequence of Brevundimonas diminuta.</title>
        <authorList>
            <person name="Brown P.J.B."/>
            <person name="Buechlein A."/>
            <person name="Hemmerich C."/>
            <person name="Brun Y.V."/>
        </authorList>
    </citation>
    <scope>NUCLEOTIDE SEQUENCE [LARGE SCALE GENOMIC DNA]</scope>
    <source>
        <strain evidence="7">C19</strain>
    </source>
</reference>
<dbReference type="Pfam" id="PF14525">
    <property type="entry name" value="AraC_binding_2"/>
    <property type="match status" value="1"/>
</dbReference>
<evidence type="ECO:0000313" key="6">
    <source>
        <dbReference type="EMBL" id="EGF92267.1"/>
    </source>
</evidence>
<dbReference type="SMART" id="SM00342">
    <property type="entry name" value="HTH_ARAC"/>
    <property type="match status" value="1"/>
</dbReference>
<keyword evidence="7" id="KW-1185">Reference proteome</keyword>
<dbReference type="InterPro" id="IPR018062">
    <property type="entry name" value="HTH_AraC-typ_CS"/>
</dbReference>
<dbReference type="eggNOG" id="COG4977">
    <property type="taxonomic scope" value="Bacteria"/>
</dbReference>
<dbReference type="Pfam" id="PF12833">
    <property type="entry name" value="HTH_18"/>
    <property type="match status" value="1"/>
</dbReference>
<sequence>MQGNTLDSVETWQCVGDSFEKFQKIICSFFDWNCDLDDSGPDFHWQMNLGVLKSQDSRNAPRILMARLTSSRGFFQIQTEPTSDVVIIMPVRGALRLERGGATQTIAAGSAMIYQPRTETRIYHLAEARTCEAYIIKLSFDWVQRFLYDILQLPVEQDLQLGPVIDMSASKAKLLARLIATLCSDAFTFQSRHLSPTLQQRLAETFSHMLLESIPHRYSERMQAPKAGPMPNYLRVARDFMHREARRNPSMAEVAKAANISVRTLETSFRTHMDVTPHAYLRTIRLQMAHQALQDVRETRPIAEVAADHGFPHAGRFAQYYANLFGEAPSDTRRKGPAK</sequence>
<protein>
    <submittedName>
        <fullName evidence="6">Bacterial regulatory helix-turn-helix protein, AraC family protein</fullName>
    </submittedName>
</protein>
<evidence type="ECO:0000256" key="1">
    <source>
        <dbReference type="ARBA" id="ARBA00023015"/>
    </source>
</evidence>
<feature type="domain" description="HTH araC/xylS-type" evidence="5">
    <location>
        <begin position="235"/>
        <end position="335"/>
    </location>
</feature>
<name>F4QLC2_9CAUL</name>
<dbReference type="GO" id="GO:0003700">
    <property type="term" value="F:DNA-binding transcription factor activity"/>
    <property type="evidence" value="ECO:0007669"/>
    <property type="project" value="InterPro"/>
</dbReference>
<evidence type="ECO:0000256" key="4">
    <source>
        <dbReference type="ARBA" id="ARBA00023163"/>
    </source>
</evidence>
<dbReference type="SUPFAM" id="SSF46689">
    <property type="entry name" value="Homeodomain-like"/>
    <property type="match status" value="2"/>
</dbReference>
<dbReference type="InterPro" id="IPR037923">
    <property type="entry name" value="HTH-like"/>
</dbReference>
<proteinExistence type="predicted"/>
<dbReference type="PROSITE" id="PS01124">
    <property type="entry name" value="HTH_ARAC_FAMILY_2"/>
    <property type="match status" value="1"/>
</dbReference>
<accession>F4QLC2</accession>
<dbReference type="SUPFAM" id="SSF51215">
    <property type="entry name" value="Regulatory protein AraC"/>
    <property type="match status" value="1"/>
</dbReference>
<evidence type="ECO:0000256" key="3">
    <source>
        <dbReference type="ARBA" id="ARBA00023159"/>
    </source>
</evidence>
<dbReference type="PANTHER" id="PTHR46796">
    <property type="entry name" value="HTH-TYPE TRANSCRIPTIONAL ACTIVATOR RHAS-RELATED"/>
    <property type="match status" value="1"/>
</dbReference>